<reference evidence="1 2" key="1">
    <citation type="submission" date="2017-11" db="EMBL/GenBank/DDBJ databases">
        <authorList>
            <person name="Han C.G."/>
        </authorList>
    </citation>
    <scope>NUCLEOTIDE SEQUENCE [LARGE SCALE GENOMIC DNA]</scope>
    <source>
        <strain evidence="1">CFBP3840</strain>
        <plasmid evidence="2">Plasmid pp3</plasmid>
    </source>
</reference>
<dbReference type="AlphaFoldDB" id="A0A2K4X3V4"/>
<evidence type="ECO:0000313" key="1">
    <source>
        <dbReference type="EMBL" id="SOS42956.1"/>
    </source>
</evidence>
<keyword evidence="1" id="KW-0614">Plasmid</keyword>
<evidence type="ECO:0000313" key="2">
    <source>
        <dbReference type="Proteomes" id="UP000238095"/>
    </source>
</evidence>
<proteinExistence type="predicted"/>
<sequence length="43" mass="5099">MAATVSLCIGSDILCVKQIYRMHHMHMQYCMHHIYIACLNRYV</sequence>
<name>A0A2K4X3V4_PSESX</name>
<gene>
    <name evidence="1" type="ORF">CFBP3840_P300011</name>
</gene>
<organism evidence="1 2">
    <name type="scientific">Pseudomonas syringae</name>
    <dbReference type="NCBI Taxonomy" id="317"/>
    <lineage>
        <taxon>Bacteria</taxon>
        <taxon>Pseudomonadati</taxon>
        <taxon>Pseudomonadota</taxon>
        <taxon>Gammaproteobacteria</taxon>
        <taxon>Pseudomonadales</taxon>
        <taxon>Pseudomonadaceae</taxon>
        <taxon>Pseudomonas</taxon>
    </lineage>
</organism>
<dbReference type="EMBL" id="LT963412">
    <property type="protein sequence ID" value="SOS42956.1"/>
    <property type="molecule type" value="Genomic_DNA"/>
</dbReference>
<protein>
    <submittedName>
        <fullName evidence="1">Uncharacterized protein</fullName>
    </submittedName>
</protein>
<accession>A0A2K4X3V4</accession>
<dbReference type="Proteomes" id="UP000238095">
    <property type="component" value="Plasmid PP3"/>
</dbReference>
<geneLocation type="plasmid" evidence="1">
    <name>PP3</name>
</geneLocation>